<dbReference type="SUPFAM" id="SSF54236">
    <property type="entry name" value="Ubiquitin-like"/>
    <property type="match status" value="2"/>
</dbReference>
<dbReference type="GO" id="GO:0043161">
    <property type="term" value="P:proteasome-mediated ubiquitin-dependent protein catabolic process"/>
    <property type="evidence" value="ECO:0007669"/>
    <property type="project" value="TreeGrafter"/>
</dbReference>
<organism evidence="2 3">
    <name type="scientific">Momordica charantia</name>
    <name type="common">Bitter gourd</name>
    <name type="synonym">Balsam pear</name>
    <dbReference type="NCBI Taxonomy" id="3673"/>
    <lineage>
        <taxon>Eukaryota</taxon>
        <taxon>Viridiplantae</taxon>
        <taxon>Streptophyta</taxon>
        <taxon>Embryophyta</taxon>
        <taxon>Tracheophyta</taxon>
        <taxon>Spermatophyta</taxon>
        <taxon>Magnoliopsida</taxon>
        <taxon>eudicotyledons</taxon>
        <taxon>Gunneridae</taxon>
        <taxon>Pentapetalae</taxon>
        <taxon>rosids</taxon>
        <taxon>fabids</taxon>
        <taxon>Cucurbitales</taxon>
        <taxon>Cucurbitaceae</taxon>
        <taxon>Momordiceae</taxon>
        <taxon>Momordica</taxon>
    </lineage>
</organism>
<sequence length="257" mass="28583">MDVIFEPTKGRGFTIEVGFFDTVLEIKEKIQKYHRIPIPKQTLIFNGHVLQDDRDVEFCEILQNSRIKLIVAPSDHNNSSSNNNNNNNNNAAAAASVKIETPNSPISPSPNSNNKMIHHLQSQFPIEIDPTKDQIIMESAVVPLNELSDNNSEIEVVSAATSATAGSTGSSKKLKVMVKPKCGSQKIPMEVNASDNVGELKKELQKLQQRLHFHLPQEGFFFIYDRDVMDEDRSFRWHGVAHGDTIEIFNGSVTGGS</sequence>
<feature type="domain" description="Ubiquitin-like" evidence="1">
    <location>
        <begin position="174"/>
        <end position="255"/>
    </location>
</feature>
<dbReference type="AlphaFoldDB" id="A0A6J1CMB8"/>
<evidence type="ECO:0000313" key="3">
    <source>
        <dbReference type="RefSeq" id="XP_022142282.1"/>
    </source>
</evidence>
<dbReference type="OrthoDB" id="419317at2759"/>
<protein>
    <submittedName>
        <fullName evidence="3">Actin-related protein 8-like</fullName>
    </submittedName>
</protein>
<dbReference type="PANTHER" id="PTHR10621:SF38">
    <property type="entry name" value="UBIQUITIN DOMAIN-CONTAINING PROTEIN 7SL RNA1-RELATED"/>
    <property type="match status" value="1"/>
</dbReference>
<dbReference type="PANTHER" id="PTHR10621">
    <property type="entry name" value="UV EXCISION REPAIR PROTEIN RAD23"/>
    <property type="match status" value="1"/>
</dbReference>
<dbReference type="Gene3D" id="3.10.20.90">
    <property type="entry name" value="Phosphatidylinositol 3-kinase Catalytic Subunit, Chain A, domain 1"/>
    <property type="match status" value="2"/>
</dbReference>
<proteinExistence type="predicted"/>
<feature type="domain" description="Ubiquitin-like" evidence="1">
    <location>
        <begin position="1"/>
        <end position="71"/>
    </location>
</feature>
<dbReference type="FunFam" id="3.10.20.90:FF:000341">
    <property type="entry name" value="Ubiquitin-like superfamily protein"/>
    <property type="match status" value="1"/>
</dbReference>
<dbReference type="KEGG" id="mcha:111012442"/>
<evidence type="ECO:0000313" key="2">
    <source>
        <dbReference type="Proteomes" id="UP000504603"/>
    </source>
</evidence>
<dbReference type="InterPro" id="IPR029071">
    <property type="entry name" value="Ubiquitin-like_domsf"/>
</dbReference>
<accession>A0A6J1CMB8</accession>
<dbReference type="InterPro" id="IPR000626">
    <property type="entry name" value="Ubiquitin-like_dom"/>
</dbReference>
<dbReference type="GO" id="GO:0031593">
    <property type="term" value="F:polyubiquitin modification-dependent protein binding"/>
    <property type="evidence" value="ECO:0007669"/>
    <property type="project" value="TreeGrafter"/>
</dbReference>
<dbReference type="PROSITE" id="PS00299">
    <property type="entry name" value="UBIQUITIN_1"/>
    <property type="match status" value="1"/>
</dbReference>
<dbReference type="Proteomes" id="UP000504603">
    <property type="component" value="Unplaced"/>
</dbReference>
<dbReference type="CDD" id="cd17039">
    <property type="entry name" value="Ubl_ubiquitin_like"/>
    <property type="match status" value="2"/>
</dbReference>
<dbReference type="GO" id="GO:0005829">
    <property type="term" value="C:cytosol"/>
    <property type="evidence" value="ECO:0007669"/>
    <property type="project" value="TreeGrafter"/>
</dbReference>
<dbReference type="GO" id="GO:0043130">
    <property type="term" value="F:ubiquitin binding"/>
    <property type="evidence" value="ECO:0007669"/>
    <property type="project" value="TreeGrafter"/>
</dbReference>
<dbReference type="RefSeq" id="XP_022142282.1">
    <property type="nucleotide sequence ID" value="XM_022286590.1"/>
</dbReference>
<reference evidence="3" key="1">
    <citation type="submission" date="2025-08" db="UniProtKB">
        <authorList>
            <consortium name="RefSeq"/>
        </authorList>
    </citation>
    <scope>IDENTIFICATION</scope>
    <source>
        <strain evidence="3">OHB3-1</strain>
    </source>
</reference>
<dbReference type="SMART" id="SM00213">
    <property type="entry name" value="UBQ"/>
    <property type="match status" value="2"/>
</dbReference>
<dbReference type="GO" id="GO:0005654">
    <property type="term" value="C:nucleoplasm"/>
    <property type="evidence" value="ECO:0007669"/>
    <property type="project" value="TreeGrafter"/>
</dbReference>
<dbReference type="Pfam" id="PF00240">
    <property type="entry name" value="ubiquitin"/>
    <property type="match status" value="2"/>
</dbReference>
<evidence type="ECO:0000259" key="1">
    <source>
        <dbReference type="PROSITE" id="PS50053"/>
    </source>
</evidence>
<dbReference type="InterPro" id="IPR019954">
    <property type="entry name" value="Ubiquitin_CS"/>
</dbReference>
<gene>
    <name evidence="3" type="primary">LOC111012442</name>
</gene>
<keyword evidence="2" id="KW-1185">Reference proteome</keyword>
<name>A0A6J1CMB8_MOMCH</name>
<dbReference type="GO" id="GO:0070628">
    <property type="term" value="F:proteasome binding"/>
    <property type="evidence" value="ECO:0007669"/>
    <property type="project" value="TreeGrafter"/>
</dbReference>
<dbReference type="GeneID" id="111012442"/>
<dbReference type="PROSITE" id="PS50053">
    <property type="entry name" value="UBIQUITIN_2"/>
    <property type="match status" value="2"/>
</dbReference>